<dbReference type="EMBL" id="UINC01149683">
    <property type="protein sequence ID" value="SVD42302.1"/>
    <property type="molecule type" value="Genomic_DNA"/>
</dbReference>
<name>A0A382V728_9ZZZZ</name>
<gene>
    <name evidence="1" type="ORF">METZ01_LOCUS395156</name>
</gene>
<proteinExistence type="predicted"/>
<evidence type="ECO:0000313" key="1">
    <source>
        <dbReference type="EMBL" id="SVD42302.1"/>
    </source>
</evidence>
<accession>A0A382V728</accession>
<organism evidence="1">
    <name type="scientific">marine metagenome</name>
    <dbReference type="NCBI Taxonomy" id="408172"/>
    <lineage>
        <taxon>unclassified sequences</taxon>
        <taxon>metagenomes</taxon>
        <taxon>ecological metagenomes</taxon>
    </lineage>
</organism>
<protein>
    <submittedName>
        <fullName evidence="1">Uncharacterized protein</fullName>
    </submittedName>
</protein>
<sequence length="56" mass="6313">MPRLPVQVFIVRAWMDYYLAVIPPNRYTGVINAGCNGESEGFERADIKYVGASLTY</sequence>
<dbReference type="AlphaFoldDB" id="A0A382V728"/>
<reference evidence="1" key="1">
    <citation type="submission" date="2018-05" db="EMBL/GenBank/DDBJ databases">
        <authorList>
            <person name="Lanie J.A."/>
            <person name="Ng W.-L."/>
            <person name="Kazmierczak K.M."/>
            <person name="Andrzejewski T.M."/>
            <person name="Davidsen T.M."/>
            <person name="Wayne K.J."/>
            <person name="Tettelin H."/>
            <person name="Glass J.I."/>
            <person name="Rusch D."/>
            <person name="Podicherti R."/>
            <person name="Tsui H.-C.T."/>
            <person name="Winkler M.E."/>
        </authorList>
    </citation>
    <scope>NUCLEOTIDE SEQUENCE</scope>
</reference>